<feature type="region of interest" description="Disordered" evidence="1">
    <location>
        <begin position="343"/>
        <end position="374"/>
    </location>
</feature>
<dbReference type="EMBL" id="CABDUW010000077">
    <property type="protein sequence ID" value="VTJ57226.1"/>
    <property type="molecule type" value="Genomic_DNA"/>
</dbReference>
<feature type="compositionally biased region" description="Pro residues" evidence="1">
    <location>
        <begin position="485"/>
        <end position="499"/>
    </location>
</feature>
<comment type="caution">
    <text evidence="2">The sequence shown here is derived from an EMBL/GenBank/DDBJ whole genome shotgun (WGS) entry which is preliminary data.</text>
</comment>
<feature type="compositionally biased region" description="Basic and acidic residues" evidence="1">
    <location>
        <begin position="604"/>
        <end position="629"/>
    </location>
</feature>
<feature type="region of interest" description="Disordered" evidence="1">
    <location>
        <begin position="642"/>
        <end position="705"/>
    </location>
</feature>
<feature type="region of interest" description="Disordered" evidence="1">
    <location>
        <begin position="25"/>
        <end position="130"/>
    </location>
</feature>
<protein>
    <submittedName>
        <fullName evidence="2">Uncharacterized protein</fullName>
    </submittedName>
</protein>
<reference evidence="2" key="1">
    <citation type="submission" date="2019-04" db="EMBL/GenBank/DDBJ databases">
        <authorList>
            <person name="Alioto T."/>
            <person name="Alioto T."/>
        </authorList>
    </citation>
    <scope>NUCLEOTIDE SEQUENCE [LARGE SCALE GENOMIC DNA]</scope>
</reference>
<feature type="region of interest" description="Disordered" evidence="1">
    <location>
        <begin position="398"/>
        <end position="423"/>
    </location>
</feature>
<sequence length="705" mass="73741">MKPDPVPPPPPSPCQAPLALCPFPSLPVPVSSMCPGPSHGNPFPGGRGEQRQEFLALSQRRCPGRQEAERTPGTAPNSSSHGRWEPAKQAPGQPEPLHPGSRRWPEGGGEADCDQGRHPGRRVSQGLPRLSPGAQGVWALSGTAKPLPTLCPHLPSPVSVSAAAAGAQRRKVPCLAPGSLLSLSPPLPGSGPVVRGSGSGLCPAVSIGAAANTHSSTPGPGHHRHHPTQAAPPPAPSTGTPPPARWHQRDTNKTSRTTVPVNRKTLDPQGLLERFLFHSQDISDPVTAGTQHLADADQTQRLGFRDLGAGALRTRKLINISVFHSTGAQEEARRLGLHSMAGRLGEAGNKPREPRPPPGPEAKRGAEEQDQVDARGWRQAVVTGGGRLAPSWLQEPGIFSAGRAHPPKDGKQSLASGPCGGKAFHNRPLLSSLLHPQPVTGETEAGPVVRGSGSGLCPAVSIGAAANTHSSTPGPGHHRHHPTQAAPPPAPSTGTPPPARWHQRDTNKTSRTTVPVNRKTLDPQGLLERFLFHSQDISDPVTAGTQHLAGADQTQRLGFRDLGAGALRTRKLINISVFHSTGAQEEARRLGLHSMAGRLGEAGNKPREPRPPPGPEAKRGAEEQDQVDARGWRQAVVTGGGRLAPSWLQEPGIFSAGRAHPPKDGKQSLASGPCGGKAFHNRPLLSSLLHPQPVTGETEAGGVSG</sequence>
<dbReference type="AlphaFoldDB" id="A0A5E4AKE5"/>
<proteinExistence type="predicted"/>
<evidence type="ECO:0000256" key="1">
    <source>
        <dbReference type="SAM" id="MobiDB-lite"/>
    </source>
</evidence>
<keyword evidence="3" id="KW-1185">Reference proteome</keyword>
<accession>A0A5E4AKE5</accession>
<feature type="region of interest" description="Disordered" evidence="1">
    <location>
        <begin position="598"/>
        <end position="629"/>
    </location>
</feature>
<dbReference type="Proteomes" id="UP000335636">
    <property type="component" value="Unassembled WGS sequence"/>
</dbReference>
<feature type="region of interest" description="Disordered" evidence="1">
    <location>
        <begin position="433"/>
        <end position="452"/>
    </location>
</feature>
<feature type="compositionally biased region" description="Pro residues" evidence="1">
    <location>
        <begin position="230"/>
        <end position="244"/>
    </location>
</feature>
<feature type="region of interest" description="Disordered" evidence="1">
    <location>
        <begin position="465"/>
        <end position="513"/>
    </location>
</feature>
<evidence type="ECO:0000313" key="2">
    <source>
        <dbReference type="EMBL" id="VTJ57226.1"/>
    </source>
</evidence>
<feature type="region of interest" description="Disordered" evidence="1">
    <location>
        <begin position="210"/>
        <end position="258"/>
    </location>
</feature>
<evidence type="ECO:0000313" key="3">
    <source>
        <dbReference type="Proteomes" id="UP000335636"/>
    </source>
</evidence>
<gene>
    <name evidence="2" type="ORF">MONAX_5E025384</name>
</gene>
<feature type="compositionally biased region" description="Basic and acidic residues" evidence="1">
    <location>
        <begin position="349"/>
        <end position="374"/>
    </location>
</feature>
<organism evidence="2 3">
    <name type="scientific">Marmota monax</name>
    <name type="common">Woodchuck</name>
    <dbReference type="NCBI Taxonomy" id="9995"/>
    <lineage>
        <taxon>Eukaryota</taxon>
        <taxon>Metazoa</taxon>
        <taxon>Chordata</taxon>
        <taxon>Craniata</taxon>
        <taxon>Vertebrata</taxon>
        <taxon>Euteleostomi</taxon>
        <taxon>Mammalia</taxon>
        <taxon>Eutheria</taxon>
        <taxon>Euarchontoglires</taxon>
        <taxon>Glires</taxon>
        <taxon>Rodentia</taxon>
        <taxon>Sciuromorpha</taxon>
        <taxon>Sciuridae</taxon>
        <taxon>Xerinae</taxon>
        <taxon>Marmotini</taxon>
        <taxon>Marmota</taxon>
    </lineage>
</organism>
<name>A0A5E4AKE5_MARMO</name>